<accession>A0A7S0WFH6</accession>
<dbReference type="SUPFAM" id="SSF49344">
    <property type="entry name" value="CBD9-like"/>
    <property type="match status" value="1"/>
</dbReference>
<dbReference type="InterPro" id="IPR010502">
    <property type="entry name" value="Carb-bd_dom_fam9"/>
</dbReference>
<feature type="region of interest" description="Disordered" evidence="1">
    <location>
        <begin position="414"/>
        <end position="433"/>
    </location>
</feature>
<dbReference type="AlphaFoldDB" id="A0A7S0WFH6"/>
<evidence type="ECO:0000256" key="1">
    <source>
        <dbReference type="SAM" id="MobiDB-lite"/>
    </source>
</evidence>
<dbReference type="GO" id="GO:0004553">
    <property type="term" value="F:hydrolase activity, hydrolyzing O-glycosyl compounds"/>
    <property type="evidence" value="ECO:0007669"/>
    <property type="project" value="InterPro"/>
</dbReference>
<dbReference type="GO" id="GO:0016052">
    <property type="term" value="P:carbohydrate catabolic process"/>
    <property type="evidence" value="ECO:0007669"/>
    <property type="project" value="InterPro"/>
</dbReference>
<dbReference type="Gene3D" id="2.60.40.1190">
    <property type="match status" value="1"/>
</dbReference>
<dbReference type="PANTHER" id="PTHR35532">
    <property type="entry name" value="SIMILAR TO POLYHYDROXYALKANOATE DEPOLYMERASE"/>
    <property type="match status" value="1"/>
</dbReference>
<dbReference type="CDD" id="cd09620">
    <property type="entry name" value="CBM9_like_3"/>
    <property type="match status" value="1"/>
</dbReference>
<dbReference type="PANTHER" id="PTHR35532:SF5">
    <property type="entry name" value="CARBOHYDRATE-BINDING DOMAIN-CONTAINING PROTEIN"/>
    <property type="match status" value="1"/>
</dbReference>
<sequence>MATTKTHYPVKPHPRGYVALKASNPPPMNGKLEGPWLHAPWSQPFMDIEGPDKPAPRHATRVKMLWDERALYVGAWMDEPQPWAHLTLHDDVIYQDNDFEIFIDPDGDNHMYYEFEVNALGTWWDLFLVRPYRDGGPALHSFESVAPSEPTVATGPTGWEPVQRAVWVDGAVNDGEVVSRGWGVEVALPWSLLRQAAQRDSPPKPGDQWRINFSRVQWRVRWDAAARVYVKHPPAQSEANWVWSPQWAVAMHQPEYWGYVQFSDVRTDSAAASCASAAAATSSPTGADFASAAGPEVAGVGAGGQAFTPDPTWPLRSLLMEVYYAQKRLWDAEQRYADSLSELGLPEPEPHVALAARVQSTEVSFVASAQLPAEAEAAQAVHEPSGAQAAGAGSSGDAAASSEMVTRMYVNEEGRITTRKVKATPSHGTAAQR</sequence>
<feature type="domain" description="Carbohydrate-binding" evidence="2">
    <location>
        <begin position="29"/>
        <end position="119"/>
    </location>
</feature>
<dbReference type="GO" id="GO:0030246">
    <property type="term" value="F:carbohydrate binding"/>
    <property type="evidence" value="ECO:0007669"/>
    <property type="project" value="InterPro"/>
</dbReference>
<feature type="region of interest" description="Disordered" evidence="1">
    <location>
        <begin position="376"/>
        <end position="401"/>
    </location>
</feature>
<evidence type="ECO:0000259" key="2">
    <source>
        <dbReference type="Pfam" id="PF06452"/>
    </source>
</evidence>
<gene>
    <name evidence="3" type="ORF">CLEI1391_LOCUS1377</name>
</gene>
<reference evidence="3" key="1">
    <citation type="submission" date="2021-01" db="EMBL/GenBank/DDBJ databases">
        <authorList>
            <person name="Corre E."/>
            <person name="Pelletier E."/>
            <person name="Niang G."/>
            <person name="Scheremetjew M."/>
            <person name="Finn R."/>
            <person name="Kale V."/>
            <person name="Holt S."/>
            <person name="Cochrane G."/>
            <person name="Meng A."/>
            <person name="Brown T."/>
            <person name="Cohen L."/>
        </authorList>
    </citation>
    <scope>NUCLEOTIDE SEQUENCE</scope>
    <source>
        <strain evidence="3">SAG 11-49</strain>
    </source>
</reference>
<evidence type="ECO:0000313" key="3">
    <source>
        <dbReference type="EMBL" id="CAD8665408.1"/>
    </source>
</evidence>
<name>A0A7S0WFH6_9CHLO</name>
<dbReference type="EMBL" id="HBFB01002656">
    <property type="protein sequence ID" value="CAD8665408.1"/>
    <property type="molecule type" value="Transcribed_RNA"/>
</dbReference>
<proteinExistence type="predicted"/>
<protein>
    <recommendedName>
        <fullName evidence="2">Carbohydrate-binding domain-containing protein</fullName>
    </recommendedName>
</protein>
<dbReference type="Pfam" id="PF06452">
    <property type="entry name" value="CBM9_1"/>
    <property type="match status" value="1"/>
</dbReference>
<organism evidence="3">
    <name type="scientific">Chlamydomonas leiostraca</name>
    <dbReference type="NCBI Taxonomy" id="1034604"/>
    <lineage>
        <taxon>Eukaryota</taxon>
        <taxon>Viridiplantae</taxon>
        <taxon>Chlorophyta</taxon>
        <taxon>core chlorophytes</taxon>
        <taxon>Chlorophyceae</taxon>
        <taxon>CS clade</taxon>
        <taxon>Chlamydomonadales</taxon>
        <taxon>Chlamydomonadaceae</taxon>
        <taxon>Chlamydomonas</taxon>
    </lineage>
</organism>